<dbReference type="InterPro" id="IPR052178">
    <property type="entry name" value="Sec_Metab_Biosynth_SDR"/>
</dbReference>
<feature type="compositionally biased region" description="Basic and acidic residues" evidence="4">
    <location>
        <begin position="170"/>
        <end position="179"/>
    </location>
</feature>
<dbReference type="Pfam" id="PF00106">
    <property type="entry name" value="adh_short"/>
    <property type="match status" value="1"/>
</dbReference>
<keyword evidence="6" id="KW-1185">Reference proteome</keyword>
<name>A0A9P7JD58_9AGAM</name>
<keyword evidence="3" id="KW-0560">Oxidoreductase</keyword>
<gene>
    <name evidence="5" type="ORF">BJ212DRAFT_1447308</name>
</gene>
<evidence type="ECO:0000256" key="3">
    <source>
        <dbReference type="ARBA" id="ARBA00023002"/>
    </source>
</evidence>
<reference evidence="5" key="1">
    <citation type="journal article" date="2020" name="New Phytol.">
        <title>Comparative genomics reveals dynamic genome evolution in host specialist ectomycorrhizal fungi.</title>
        <authorList>
            <person name="Lofgren L.A."/>
            <person name="Nguyen N.H."/>
            <person name="Vilgalys R."/>
            <person name="Ruytinx J."/>
            <person name="Liao H.L."/>
            <person name="Branco S."/>
            <person name="Kuo A."/>
            <person name="LaButti K."/>
            <person name="Lipzen A."/>
            <person name="Andreopoulos W."/>
            <person name="Pangilinan J."/>
            <person name="Riley R."/>
            <person name="Hundley H."/>
            <person name="Na H."/>
            <person name="Barry K."/>
            <person name="Grigoriev I.V."/>
            <person name="Stajich J.E."/>
            <person name="Kennedy P.G."/>
        </authorList>
    </citation>
    <scope>NUCLEOTIDE SEQUENCE</scope>
    <source>
        <strain evidence="5">MN1</strain>
    </source>
</reference>
<dbReference type="GeneID" id="64632396"/>
<dbReference type="InterPro" id="IPR002347">
    <property type="entry name" value="SDR_fam"/>
</dbReference>
<proteinExistence type="inferred from homology"/>
<accession>A0A9P7JD58</accession>
<dbReference type="PANTHER" id="PTHR43618:SF4">
    <property type="entry name" value="SHORT CHAIN DEHYDROGENASE_REDUCTASE FAMILY (AFU_ORTHOLOGUE AFUA_7G04540)"/>
    <property type="match status" value="1"/>
</dbReference>
<feature type="region of interest" description="Disordered" evidence="4">
    <location>
        <begin position="170"/>
        <end position="193"/>
    </location>
</feature>
<sequence>MSAENAKFVGWVCVMTSGGTGICLIAQAFTNNGAEVYISSRLLSLFILRWKLIPVTGDATSKGSIKQLVQEISKQEDHIDLLVNNAGISEGKSDVEMGDQKNVYRTNTISCFFMTTPFLPFDAISLSKSQHPDPVTNVTSVSGITRTTKAVQVRANNIAAGFSLLKREVGRADSSDEPNKSQIPVGEDYSSWT</sequence>
<comment type="similarity">
    <text evidence="1">Belongs to the short-chain dehydrogenases/reductases (SDR) family.</text>
</comment>
<evidence type="ECO:0000256" key="2">
    <source>
        <dbReference type="ARBA" id="ARBA00022857"/>
    </source>
</evidence>
<dbReference type="EMBL" id="JABBWG010000018">
    <property type="protein sequence ID" value="KAG1815694.1"/>
    <property type="molecule type" value="Genomic_DNA"/>
</dbReference>
<dbReference type="AlphaFoldDB" id="A0A9P7JD58"/>
<dbReference type="OrthoDB" id="3819888at2759"/>
<dbReference type="Gene3D" id="3.40.50.720">
    <property type="entry name" value="NAD(P)-binding Rossmann-like Domain"/>
    <property type="match status" value="1"/>
</dbReference>
<evidence type="ECO:0000256" key="1">
    <source>
        <dbReference type="ARBA" id="ARBA00006484"/>
    </source>
</evidence>
<dbReference type="InterPro" id="IPR036291">
    <property type="entry name" value="NAD(P)-bd_dom_sf"/>
</dbReference>
<protein>
    <submittedName>
        <fullName evidence="5">Uncharacterized protein</fullName>
    </submittedName>
</protein>
<dbReference type="PANTHER" id="PTHR43618">
    <property type="entry name" value="7-ALPHA-HYDROXYSTEROID DEHYDROGENASE"/>
    <property type="match status" value="1"/>
</dbReference>
<comment type="caution">
    <text evidence="5">The sequence shown here is derived from an EMBL/GenBank/DDBJ whole genome shotgun (WGS) entry which is preliminary data.</text>
</comment>
<dbReference type="SUPFAM" id="SSF51735">
    <property type="entry name" value="NAD(P)-binding Rossmann-fold domains"/>
    <property type="match status" value="1"/>
</dbReference>
<dbReference type="GO" id="GO:0016491">
    <property type="term" value="F:oxidoreductase activity"/>
    <property type="evidence" value="ECO:0007669"/>
    <property type="project" value="UniProtKB-KW"/>
</dbReference>
<dbReference type="Proteomes" id="UP000807769">
    <property type="component" value="Unassembled WGS sequence"/>
</dbReference>
<evidence type="ECO:0000313" key="5">
    <source>
        <dbReference type="EMBL" id="KAG1815694.1"/>
    </source>
</evidence>
<dbReference type="CDD" id="cd05233">
    <property type="entry name" value="SDR_c"/>
    <property type="match status" value="1"/>
</dbReference>
<evidence type="ECO:0000256" key="4">
    <source>
        <dbReference type="SAM" id="MobiDB-lite"/>
    </source>
</evidence>
<keyword evidence="2" id="KW-0521">NADP</keyword>
<evidence type="ECO:0000313" key="6">
    <source>
        <dbReference type="Proteomes" id="UP000807769"/>
    </source>
</evidence>
<organism evidence="5 6">
    <name type="scientific">Suillus subaureus</name>
    <dbReference type="NCBI Taxonomy" id="48587"/>
    <lineage>
        <taxon>Eukaryota</taxon>
        <taxon>Fungi</taxon>
        <taxon>Dikarya</taxon>
        <taxon>Basidiomycota</taxon>
        <taxon>Agaricomycotina</taxon>
        <taxon>Agaricomycetes</taxon>
        <taxon>Agaricomycetidae</taxon>
        <taxon>Boletales</taxon>
        <taxon>Suillineae</taxon>
        <taxon>Suillaceae</taxon>
        <taxon>Suillus</taxon>
    </lineage>
</organism>
<dbReference type="RefSeq" id="XP_041192625.1">
    <property type="nucleotide sequence ID" value="XM_041338380.1"/>
</dbReference>